<reference evidence="2" key="1">
    <citation type="submission" date="2021-07" db="EMBL/GenBank/DDBJ databases">
        <title>Complete genome sequencing of a Clostridium isolate.</title>
        <authorList>
            <person name="Ueki A."/>
            <person name="Tonouchi A."/>
        </authorList>
    </citation>
    <scope>NUCLEOTIDE SEQUENCE [LARGE SCALE GENOMIC DNA]</scope>
    <source>
        <strain evidence="2">C5S11</strain>
    </source>
</reference>
<proteinExistence type="predicted"/>
<keyword evidence="2" id="KW-1185">Reference proteome</keyword>
<gene>
    <name evidence="1" type="ORF">psyc5s11_36600</name>
</gene>
<evidence type="ECO:0000313" key="1">
    <source>
        <dbReference type="EMBL" id="BCZ47593.1"/>
    </source>
</evidence>
<dbReference type="EMBL" id="AP024849">
    <property type="protein sequence ID" value="BCZ47593.1"/>
    <property type="molecule type" value="Genomic_DNA"/>
</dbReference>
<name>A0ABN6J1G9_9CLOT</name>
<dbReference type="RefSeq" id="WP_224033920.1">
    <property type="nucleotide sequence ID" value="NZ_AP024849.1"/>
</dbReference>
<evidence type="ECO:0000313" key="2">
    <source>
        <dbReference type="Proteomes" id="UP000824633"/>
    </source>
</evidence>
<protein>
    <submittedName>
        <fullName evidence="1">Uncharacterized protein</fullName>
    </submittedName>
</protein>
<organism evidence="1 2">
    <name type="scientific">Clostridium gelidum</name>
    <dbReference type="NCBI Taxonomy" id="704125"/>
    <lineage>
        <taxon>Bacteria</taxon>
        <taxon>Bacillati</taxon>
        <taxon>Bacillota</taxon>
        <taxon>Clostridia</taxon>
        <taxon>Eubacteriales</taxon>
        <taxon>Clostridiaceae</taxon>
        <taxon>Clostridium</taxon>
    </lineage>
</organism>
<sequence>MEDVSINKLNKHNGDTVTEKDFNIIDDNFEIIKNTIEYMNINTSISTYFAEEW</sequence>
<dbReference type="Proteomes" id="UP000824633">
    <property type="component" value="Chromosome"/>
</dbReference>
<accession>A0ABN6J1G9</accession>